<feature type="signal peptide" evidence="1">
    <location>
        <begin position="1"/>
        <end position="21"/>
    </location>
</feature>
<reference evidence="2 3" key="1">
    <citation type="journal article" date="2021" name="Nat. Commun.">
        <title>Genetic determinants of endophytism in the Arabidopsis root mycobiome.</title>
        <authorList>
            <person name="Mesny F."/>
            <person name="Miyauchi S."/>
            <person name="Thiergart T."/>
            <person name="Pickel B."/>
            <person name="Atanasova L."/>
            <person name="Karlsson M."/>
            <person name="Huettel B."/>
            <person name="Barry K.W."/>
            <person name="Haridas S."/>
            <person name="Chen C."/>
            <person name="Bauer D."/>
            <person name="Andreopoulos W."/>
            <person name="Pangilinan J."/>
            <person name="LaButti K."/>
            <person name="Riley R."/>
            <person name="Lipzen A."/>
            <person name="Clum A."/>
            <person name="Drula E."/>
            <person name="Henrissat B."/>
            <person name="Kohler A."/>
            <person name="Grigoriev I.V."/>
            <person name="Martin F.M."/>
            <person name="Hacquard S."/>
        </authorList>
    </citation>
    <scope>NUCLEOTIDE SEQUENCE [LARGE SCALE GENOMIC DNA]</scope>
    <source>
        <strain evidence="2 3">MPI-CAGE-CH-0241</strain>
    </source>
</reference>
<evidence type="ECO:0000313" key="3">
    <source>
        <dbReference type="Proteomes" id="UP000777438"/>
    </source>
</evidence>
<dbReference type="Proteomes" id="UP000777438">
    <property type="component" value="Unassembled WGS sequence"/>
</dbReference>
<evidence type="ECO:0000313" key="2">
    <source>
        <dbReference type="EMBL" id="KAH6876322.1"/>
    </source>
</evidence>
<protein>
    <submittedName>
        <fullName evidence="2">Uncharacterized protein</fullName>
    </submittedName>
</protein>
<keyword evidence="1" id="KW-0732">Signal</keyword>
<dbReference type="OrthoDB" id="4186099at2759"/>
<accession>A0A9P8VTP1</accession>
<comment type="caution">
    <text evidence="2">The sequence shown here is derived from an EMBL/GenBank/DDBJ whole genome shotgun (WGS) entry which is preliminary data.</text>
</comment>
<feature type="chain" id="PRO_5040403889" evidence="1">
    <location>
        <begin position="22"/>
        <end position="96"/>
    </location>
</feature>
<dbReference type="EMBL" id="JAGPYM010000035">
    <property type="protein sequence ID" value="KAH6876322.1"/>
    <property type="molecule type" value="Genomic_DNA"/>
</dbReference>
<name>A0A9P8VTP1_9HYPO</name>
<sequence length="96" mass="10281">MVNIVSLSLATIAAMAPIAMAANCQSQLYYCGYNLLKHGDYLDQILEALDDNHVAISGNSIKESYFFCTGGANGEIEYLRTCEACADGGENNSDTC</sequence>
<keyword evidence="3" id="KW-1185">Reference proteome</keyword>
<proteinExistence type="predicted"/>
<evidence type="ECO:0000256" key="1">
    <source>
        <dbReference type="SAM" id="SignalP"/>
    </source>
</evidence>
<gene>
    <name evidence="2" type="ORF">B0T10DRAFT_585375</name>
</gene>
<dbReference type="AlphaFoldDB" id="A0A9P8VTP1"/>
<organism evidence="2 3">
    <name type="scientific">Thelonectria olida</name>
    <dbReference type="NCBI Taxonomy" id="1576542"/>
    <lineage>
        <taxon>Eukaryota</taxon>
        <taxon>Fungi</taxon>
        <taxon>Dikarya</taxon>
        <taxon>Ascomycota</taxon>
        <taxon>Pezizomycotina</taxon>
        <taxon>Sordariomycetes</taxon>
        <taxon>Hypocreomycetidae</taxon>
        <taxon>Hypocreales</taxon>
        <taxon>Nectriaceae</taxon>
        <taxon>Thelonectria</taxon>
    </lineage>
</organism>